<evidence type="ECO:0000313" key="1">
    <source>
        <dbReference type="EMBL" id="KAG5581075.1"/>
    </source>
</evidence>
<keyword evidence="2" id="KW-1185">Reference proteome</keyword>
<comment type="caution">
    <text evidence="1">The sequence shown here is derived from an EMBL/GenBank/DDBJ whole genome shotgun (WGS) entry which is preliminary data.</text>
</comment>
<reference evidence="1 2" key="1">
    <citation type="submission" date="2020-09" db="EMBL/GenBank/DDBJ databases">
        <title>De no assembly of potato wild relative species, Solanum commersonii.</title>
        <authorList>
            <person name="Cho K."/>
        </authorList>
    </citation>
    <scope>NUCLEOTIDE SEQUENCE [LARGE SCALE GENOMIC DNA]</scope>
    <source>
        <strain evidence="1">LZ3.2</strain>
        <tissue evidence="1">Leaf</tissue>
    </source>
</reference>
<dbReference type="EMBL" id="JACXVP010000010">
    <property type="protein sequence ID" value="KAG5581075.1"/>
    <property type="molecule type" value="Genomic_DNA"/>
</dbReference>
<protein>
    <submittedName>
        <fullName evidence="1">Uncharacterized protein</fullName>
    </submittedName>
</protein>
<organism evidence="1 2">
    <name type="scientific">Solanum commersonii</name>
    <name type="common">Commerson's wild potato</name>
    <name type="synonym">Commerson's nightshade</name>
    <dbReference type="NCBI Taxonomy" id="4109"/>
    <lineage>
        <taxon>Eukaryota</taxon>
        <taxon>Viridiplantae</taxon>
        <taxon>Streptophyta</taxon>
        <taxon>Embryophyta</taxon>
        <taxon>Tracheophyta</taxon>
        <taxon>Spermatophyta</taxon>
        <taxon>Magnoliopsida</taxon>
        <taxon>eudicotyledons</taxon>
        <taxon>Gunneridae</taxon>
        <taxon>Pentapetalae</taxon>
        <taxon>asterids</taxon>
        <taxon>lamiids</taxon>
        <taxon>Solanales</taxon>
        <taxon>Solanaceae</taxon>
        <taxon>Solanoideae</taxon>
        <taxon>Solaneae</taxon>
        <taxon>Solanum</taxon>
    </lineage>
</organism>
<proteinExistence type="predicted"/>
<evidence type="ECO:0000313" key="2">
    <source>
        <dbReference type="Proteomes" id="UP000824120"/>
    </source>
</evidence>
<dbReference type="AlphaFoldDB" id="A0A9J5WZ64"/>
<gene>
    <name evidence="1" type="ORF">H5410_051702</name>
</gene>
<accession>A0A9J5WZ64</accession>
<name>A0A9J5WZ64_SOLCO</name>
<dbReference type="Proteomes" id="UP000824120">
    <property type="component" value="Chromosome 10"/>
</dbReference>
<sequence>MEISQVMFATSPRRRLVAGNYELYERLTMESVTGVHRKLVSTTHKFHLVMTQSSQGMSTTAPRRGPALKYTENNIGKFEYRVVCEVVIENKITCQAYRGLAKRLRLAVVVTSEGKKWYKSHTEAKYFSNVILDDVQLEREFPRIMRRLQEL</sequence>